<comment type="caution">
    <text evidence="9">The sequence shown here is derived from an EMBL/GenBank/DDBJ whole genome shotgun (WGS) entry which is preliminary data.</text>
</comment>
<feature type="transmembrane region" description="Helical" evidence="7">
    <location>
        <begin position="45"/>
        <end position="67"/>
    </location>
</feature>
<dbReference type="Proteomes" id="UP000602905">
    <property type="component" value="Unassembled WGS sequence"/>
</dbReference>
<feature type="transmembrane region" description="Helical" evidence="7">
    <location>
        <begin position="358"/>
        <end position="380"/>
    </location>
</feature>
<gene>
    <name evidence="9" type="ORF">RHS03_00135</name>
</gene>
<keyword evidence="5" id="KW-0406">Ion transport</keyword>
<feature type="transmembrane region" description="Helical" evidence="7">
    <location>
        <begin position="174"/>
        <end position="197"/>
    </location>
</feature>
<keyword evidence="6 7" id="KW-0472">Membrane</keyword>
<evidence type="ECO:0000256" key="4">
    <source>
        <dbReference type="ARBA" id="ARBA00022989"/>
    </source>
</evidence>
<feature type="domain" description="Cation/H+ exchanger transmembrane" evidence="8">
    <location>
        <begin position="61"/>
        <end position="439"/>
    </location>
</feature>
<dbReference type="EMBL" id="JACYCD010000009">
    <property type="protein sequence ID" value="KAF8714455.1"/>
    <property type="molecule type" value="Genomic_DNA"/>
</dbReference>
<feature type="transmembrane region" description="Helical" evidence="7">
    <location>
        <begin position="139"/>
        <end position="162"/>
    </location>
</feature>
<keyword evidence="2" id="KW-0813">Transport</keyword>
<proteinExistence type="predicted"/>
<dbReference type="AlphaFoldDB" id="A0A8H7HZD5"/>
<dbReference type="InterPro" id="IPR050794">
    <property type="entry name" value="CPA2_transporter"/>
</dbReference>
<name>A0A8H7HZD5_9AGAM</name>
<protein>
    <submittedName>
        <fullName evidence="9">Sodium/hydrogen exchanger family</fullName>
    </submittedName>
</protein>
<feature type="transmembrane region" description="Helical" evidence="7">
    <location>
        <begin position="401"/>
        <end position="418"/>
    </location>
</feature>
<comment type="subcellular location">
    <subcellularLocation>
        <location evidence="1">Membrane</location>
        <topology evidence="1">Multi-pass membrane protein</topology>
    </subcellularLocation>
</comment>
<feature type="transmembrane region" description="Helical" evidence="7">
    <location>
        <begin position="107"/>
        <end position="127"/>
    </location>
</feature>
<evidence type="ECO:0000256" key="7">
    <source>
        <dbReference type="SAM" id="Phobius"/>
    </source>
</evidence>
<organism evidence="9 10">
    <name type="scientific">Rhizoctonia solani</name>
    <dbReference type="NCBI Taxonomy" id="456999"/>
    <lineage>
        <taxon>Eukaryota</taxon>
        <taxon>Fungi</taxon>
        <taxon>Dikarya</taxon>
        <taxon>Basidiomycota</taxon>
        <taxon>Agaricomycotina</taxon>
        <taxon>Agaricomycetes</taxon>
        <taxon>Cantharellales</taxon>
        <taxon>Ceratobasidiaceae</taxon>
        <taxon>Rhizoctonia</taxon>
    </lineage>
</organism>
<feature type="transmembrane region" description="Helical" evidence="7">
    <location>
        <begin position="424"/>
        <end position="444"/>
    </location>
</feature>
<dbReference type="GO" id="GO:0015297">
    <property type="term" value="F:antiporter activity"/>
    <property type="evidence" value="ECO:0007669"/>
    <property type="project" value="InterPro"/>
</dbReference>
<evidence type="ECO:0000256" key="1">
    <source>
        <dbReference type="ARBA" id="ARBA00004141"/>
    </source>
</evidence>
<dbReference type="InterPro" id="IPR038770">
    <property type="entry name" value="Na+/solute_symporter_sf"/>
</dbReference>
<feature type="transmembrane region" description="Helical" evidence="7">
    <location>
        <begin position="74"/>
        <end position="95"/>
    </location>
</feature>
<sequence length="912" mass="96826">MSAASPDWTRMSISRLVGRAAEQQASAGGLLNGSDPTEYNTHDPIRLFIIQLGVIMLMTQVLSLFLGRIRQPKVIAEVLGGIILGPTAMGRIPGFTEHIFPEPSRPFLALVANIGLVLFLFLVGLEIDVAVIKRNAKTSLTISTGGMILPFGLGAAVAIPVYNNFIDPEAASFGHFLLFVGVAFSITAFPVLCRILVALELLDTTVGIVVLSAGVGNDVVGWTLLALTVALVNASTGLTALYVLLCAVGWALFILYPVKRAMVWLARWTGSVESGPSPLFMTVTILLVFGSAFFTDIIGVHAIFGGFLAGLAIPHEGGLAIALTEKLEDMVSIIFLPLYFTLSGLSTNLGLLDNGITWGYTILICVTAYIGKFFGGALAARFAGFTTREAATIGTLMSCKGLVELIVLNVGLSAGILSTRVFSMFVLEALVLTFATTPVTLWLYPLKYRVRATAIGGNFGHASDDEIAHRPSNDGILNLAGKKKFLFVFDRFESLPGAMMLSRLLQVQSAAPVAEVQDTKVEIPGSPGSSNIPELPAEEPLSPRGVTIDALRLLELTERTSAIMRSSEIDQLLTRDPLLTVFRTFAELEDIPVASSLSVVSHEGFATSVTEHSVKNGDEMVVVSWTPGTSQTTAHGQSVAPTPAAQTVPNPFDALFKTTGVNETAASSGIHSHFLRGLFVKSSVDVALFIDRGPGGQSLGGTGGVQHLFLPFFGGPDDRLALSFVAQLCKHPLVSATVVRMRKTEPEDADIAIPEAAHVANAGQAEAVAAAMKANNMTIHSTAGGFPDTVYAAADTQTRLASDTLDDIIWTRCNNELGSSNVAFKTISTPTPLRSIVSLVHTLGSKRRLISIVGRGKRLAVESHKDEMKEFGASGEMGKTAGDVAAALFVSDIKGPIVVLQAAYASRRDEHE</sequence>
<reference evidence="9" key="1">
    <citation type="submission" date="2020-09" db="EMBL/GenBank/DDBJ databases">
        <title>Comparative genome analyses of four rice-infecting Rhizoctonia solani isolates reveal extensive enrichment of homogalacturonan modification genes.</title>
        <authorList>
            <person name="Lee D.-Y."/>
            <person name="Jeon J."/>
            <person name="Kim K.-T."/>
            <person name="Cheong K."/>
            <person name="Song H."/>
            <person name="Choi G."/>
            <person name="Ko J."/>
            <person name="Opiyo S.O."/>
            <person name="Zuo S."/>
            <person name="Madhav S."/>
            <person name="Lee Y.-H."/>
            <person name="Wang G.-L."/>
        </authorList>
    </citation>
    <scope>NUCLEOTIDE SEQUENCE</scope>
    <source>
        <strain evidence="9">AG1-IA WGL</strain>
    </source>
</reference>
<keyword evidence="4 7" id="KW-1133">Transmembrane helix</keyword>
<evidence type="ECO:0000256" key="6">
    <source>
        <dbReference type="ARBA" id="ARBA00023136"/>
    </source>
</evidence>
<feature type="transmembrane region" description="Helical" evidence="7">
    <location>
        <begin position="238"/>
        <end position="258"/>
    </location>
</feature>
<accession>A0A8H7HZD5</accession>
<feature type="non-terminal residue" evidence="9">
    <location>
        <position position="1"/>
    </location>
</feature>
<feature type="transmembrane region" description="Helical" evidence="7">
    <location>
        <begin position="330"/>
        <end position="352"/>
    </location>
</feature>
<dbReference type="GO" id="GO:1902600">
    <property type="term" value="P:proton transmembrane transport"/>
    <property type="evidence" value="ECO:0007669"/>
    <property type="project" value="InterPro"/>
</dbReference>
<dbReference type="PANTHER" id="PTHR32468">
    <property type="entry name" value="CATION/H + ANTIPORTER"/>
    <property type="match status" value="1"/>
</dbReference>
<evidence type="ECO:0000313" key="9">
    <source>
        <dbReference type="EMBL" id="KAF8714455.1"/>
    </source>
</evidence>
<evidence type="ECO:0000259" key="8">
    <source>
        <dbReference type="Pfam" id="PF00999"/>
    </source>
</evidence>
<feature type="transmembrane region" description="Helical" evidence="7">
    <location>
        <begin position="279"/>
        <end position="298"/>
    </location>
</feature>
<feature type="transmembrane region" description="Helical" evidence="7">
    <location>
        <begin position="209"/>
        <end position="232"/>
    </location>
</feature>
<evidence type="ECO:0000313" key="10">
    <source>
        <dbReference type="Proteomes" id="UP000602905"/>
    </source>
</evidence>
<keyword evidence="3 7" id="KW-0812">Transmembrane</keyword>
<dbReference type="OrthoDB" id="2687058at2759"/>
<evidence type="ECO:0000256" key="2">
    <source>
        <dbReference type="ARBA" id="ARBA00022448"/>
    </source>
</evidence>
<dbReference type="GO" id="GO:0016020">
    <property type="term" value="C:membrane"/>
    <property type="evidence" value="ECO:0007669"/>
    <property type="project" value="UniProtKB-SubCell"/>
</dbReference>
<evidence type="ECO:0000256" key="5">
    <source>
        <dbReference type="ARBA" id="ARBA00023065"/>
    </source>
</evidence>
<dbReference type="Pfam" id="PF00999">
    <property type="entry name" value="Na_H_Exchanger"/>
    <property type="match status" value="1"/>
</dbReference>
<dbReference type="Gene3D" id="1.20.1530.20">
    <property type="match status" value="1"/>
</dbReference>
<dbReference type="InterPro" id="IPR006153">
    <property type="entry name" value="Cation/H_exchanger_TM"/>
</dbReference>
<dbReference type="PANTHER" id="PTHR32468:SF0">
    <property type="entry name" value="K(+)_H(+) ANTIPORTER 1"/>
    <property type="match status" value="1"/>
</dbReference>
<evidence type="ECO:0000256" key="3">
    <source>
        <dbReference type="ARBA" id="ARBA00022692"/>
    </source>
</evidence>